<organism evidence="4 5">
    <name type="scientific">Phototrophicus methaneseepsis</name>
    <dbReference type="NCBI Taxonomy" id="2710758"/>
    <lineage>
        <taxon>Bacteria</taxon>
        <taxon>Bacillati</taxon>
        <taxon>Chloroflexota</taxon>
        <taxon>Candidatus Thermofontia</taxon>
        <taxon>Phototrophicales</taxon>
        <taxon>Phototrophicaceae</taxon>
        <taxon>Phototrophicus</taxon>
    </lineage>
</organism>
<keyword evidence="1 2" id="KW-0597">Phosphoprotein</keyword>
<evidence type="ECO:0000313" key="4">
    <source>
        <dbReference type="EMBL" id="QPC82238.1"/>
    </source>
</evidence>
<dbReference type="KEGG" id="pmet:G4Y79_21535"/>
<dbReference type="GO" id="GO:0000160">
    <property type="term" value="P:phosphorelay signal transduction system"/>
    <property type="evidence" value="ECO:0007669"/>
    <property type="project" value="InterPro"/>
</dbReference>
<evidence type="ECO:0000259" key="3">
    <source>
        <dbReference type="PROSITE" id="PS50110"/>
    </source>
</evidence>
<dbReference type="PROSITE" id="PS50110">
    <property type="entry name" value="RESPONSE_REGULATORY"/>
    <property type="match status" value="1"/>
</dbReference>
<evidence type="ECO:0000256" key="2">
    <source>
        <dbReference type="PROSITE-ProRule" id="PRU00169"/>
    </source>
</evidence>
<dbReference type="Proteomes" id="UP000594468">
    <property type="component" value="Chromosome"/>
</dbReference>
<accession>A0A7S8E8I5</accession>
<dbReference type="InterPro" id="IPR050595">
    <property type="entry name" value="Bact_response_regulator"/>
</dbReference>
<dbReference type="InterPro" id="IPR001789">
    <property type="entry name" value="Sig_transdc_resp-reg_receiver"/>
</dbReference>
<dbReference type="RefSeq" id="WP_195170307.1">
    <property type="nucleotide sequence ID" value="NZ_CP062983.1"/>
</dbReference>
<evidence type="ECO:0000256" key="1">
    <source>
        <dbReference type="ARBA" id="ARBA00022553"/>
    </source>
</evidence>
<proteinExistence type="predicted"/>
<sequence length="134" mass="15099">MNQDAPKKFALIIEDNESISMLYRETLEMVGFATQIVHDGQEAIDTLDKLQPDIILLDVNLPHVSGHYILRHIRGAEAHHNTPVIISTANTVIANAMQEDLAEKDILMIKPIDIRDLQQLSLRLTNSNPRTDSH</sequence>
<name>A0A7S8E8I5_9CHLR</name>
<reference evidence="4 5" key="1">
    <citation type="submission" date="2020-02" db="EMBL/GenBank/DDBJ databases">
        <authorList>
            <person name="Zheng R.K."/>
            <person name="Sun C.M."/>
        </authorList>
    </citation>
    <scope>NUCLEOTIDE SEQUENCE [LARGE SCALE GENOMIC DNA]</scope>
    <source>
        <strain evidence="5">rifampicinis</strain>
    </source>
</reference>
<dbReference type="EMBL" id="CP062983">
    <property type="protein sequence ID" value="QPC82238.1"/>
    <property type="molecule type" value="Genomic_DNA"/>
</dbReference>
<evidence type="ECO:0000313" key="5">
    <source>
        <dbReference type="Proteomes" id="UP000594468"/>
    </source>
</evidence>
<gene>
    <name evidence="4" type="ORF">G4Y79_21535</name>
</gene>
<keyword evidence="5" id="KW-1185">Reference proteome</keyword>
<dbReference type="PANTHER" id="PTHR44591">
    <property type="entry name" value="STRESS RESPONSE REGULATOR PROTEIN 1"/>
    <property type="match status" value="1"/>
</dbReference>
<protein>
    <submittedName>
        <fullName evidence="4">Response regulator</fullName>
    </submittedName>
</protein>
<feature type="domain" description="Response regulatory" evidence="3">
    <location>
        <begin position="9"/>
        <end position="125"/>
    </location>
</feature>
<dbReference type="Pfam" id="PF00072">
    <property type="entry name" value="Response_reg"/>
    <property type="match status" value="1"/>
</dbReference>
<dbReference type="SUPFAM" id="SSF52172">
    <property type="entry name" value="CheY-like"/>
    <property type="match status" value="1"/>
</dbReference>
<dbReference type="AlphaFoldDB" id="A0A7S8E8I5"/>
<dbReference type="InterPro" id="IPR011006">
    <property type="entry name" value="CheY-like_superfamily"/>
</dbReference>
<dbReference type="PANTHER" id="PTHR44591:SF3">
    <property type="entry name" value="RESPONSE REGULATORY DOMAIN-CONTAINING PROTEIN"/>
    <property type="match status" value="1"/>
</dbReference>
<dbReference type="SMART" id="SM00448">
    <property type="entry name" value="REC"/>
    <property type="match status" value="1"/>
</dbReference>
<feature type="modified residue" description="4-aspartylphosphate" evidence="2">
    <location>
        <position position="58"/>
    </location>
</feature>
<dbReference type="Gene3D" id="3.40.50.2300">
    <property type="match status" value="1"/>
</dbReference>